<sequence length="1013" mass="112939">MRDEQSEAYEAGDESGNLDDFEEENEEDEENRVNQEEKAAKITELISKLNFLEDDEQEQNLTSSNLYEEADDPVDLNPFGDPDEEESGPAPPPESTLKDGDSPNPLNPFDESEPEPDPEQPEYKNPFDEPEPESLPPKGSVRKLPRPVDMSKYLYADSGKTEEGEELDESNPFYEPKSDSPARSTTESTAALKNTKRCAPPPPSAPSVTPAGPAVPTDPKPAVPDKVSITCPALGPRALVSSSPKESPVPSPVLGGRPNACHSLLVWCREVTKNYRGVKITNFTTSWRNGLAFCALLHHFRPDLIDYKSLNPQDIKENNKKAYDGFASLGISRLLEPADMVLLAIPDKLTVMTYLYQIRAHFSGQELSVLQIEAQAGRSTYKVGDFHTDTESSVAHDTFYAELHNETEKTHPEADDEEAEDAGFVETPACTSTGPTNTDTGPSRAGASQPKDDDDDAVARPREKERERDGATPGGGAQPQVSVSHARTLGFSYNRDADVNEKRSARQDQADGTTKESSSLQTNHTDTANKHTQVAAPVPASTTNEKKAQSRQEELKERARLLLEQARRDAALKARNKTVPGSTSPTHARPPQVIDERDEERRRQLRERARQLIAEARSGVKMAEFPLHSDTSASAGEFKGRSKAAGDTVSRVCVDGEEERSEEEQVAPSPDDDDDVTVCDNEEEPMATCLLEDDFTNSATDLASLGVMNSRHVDLKLRKLTEFRPQGGSSPSSSSSSSSLTASSTSPLSPGDEAHLGLQNNSEELKAERLRRATERLRSPVVFSKESAVRKTQLKSFSQYVESRPEVKRQRSVPEDLKRAGEDRIGSSEAENRKPAEDEKAFRDTSQYVVGELVALESEQRQIDTRASCVEKRLRYLMDTGKNKEEEEAMMQEWFTLVNKKNALIRRQNQLSLLEREHDLERRFELLNRELRAMLAIEDWQKTEAQKHREQLLLDELVILVNKRDALVRDLDAQEKEAEEEDEHLERTLEQNKGKMAKKEEKQTHSFNHTNVC</sequence>
<dbReference type="GO" id="GO:0005768">
    <property type="term" value="C:endosome"/>
    <property type="evidence" value="ECO:0007669"/>
    <property type="project" value="UniProtKB-SubCell"/>
</dbReference>
<name>A0A7J6AS78_AMEME</name>
<dbReference type="PANTHER" id="PTHR23167:SF43">
    <property type="entry name" value="EH DOMAIN-BINDING PROTEIN 1"/>
    <property type="match status" value="1"/>
</dbReference>
<dbReference type="EMBL" id="JAAGNN010000010">
    <property type="protein sequence ID" value="KAF4084368.1"/>
    <property type="molecule type" value="Genomic_DNA"/>
</dbReference>
<feature type="compositionally biased region" description="Acidic residues" evidence="5">
    <location>
        <begin position="1"/>
        <end position="30"/>
    </location>
</feature>
<comment type="subcellular location">
    <subcellularLocation>
        <location evidence="1">Endosome</location>
    </subcellularLocation>
</comment>
<dbReference type="AlphaFoldDB" id="A0A7J6AS78"/>
<dbReference type="Pfam" id="PF00307">
    <property type="entry name" value="CH"/>
    <property type="match status" value="1"/>
</dbReference>
<keyword evidence="3" id="KW-0967">Endosome</keyword>
<evidence type="ECO:0000256" key="5">
    <source>
        <dbReference type="SAM" id="MobiDB-lite"/>
    </source>
</evidence>
<feature type="compositionally biased region" description="Basic and acidic residues" evidence="5">
    <location>
        <begin position="495"/>
        <end position="509"/>
    </location>
</feature>
<comment type="caution">
    <text evidence="8">The sequence shown here is derived from an EMBL/GenBank/DDBJ whole genome shotgun (WGS) entry which is preliminary data.</text>
</comment>
<dbReference type="FunFam" id="1.10.418.10:FF:000023">
    <property type="entry name" value="EH domain-binding protein 1 isoform X1"/>
    <property type="match status" value="1"/>
</dbReference>
<feature type="domain" description="Calponin-homology (CH)" evidence="6">
    <location>
        <begin position="258"/>
        <end position="363"/>
    </location>
</feature>
<feature type="region of interest" description="Disordered" evidence="5">
    <location>
        <begin position="1"/>
        <end position="38"/>
    </location>
</feature>
<feature type="region of interest" description="Disordered" evidence="5">
    <location>
        <begin position="50"/>
        <end position="228"/>
    </location>
</feature>
<dbReference type="PANTHER" id="PTHR23167">
    <property type="entry name" value="CALPONIN HOMOLOGY DOMAIN-CONTAINING PROTEIN DDB_G0272472-RELATED"/>
    <property type="match status" value="1"/>
</dbReference>
<evidence type="ECO:0000313" key="8">
    <source>
        <dbReference type="EMBL" id="KAF4084368.1"/>
    </source>
</evidence>
<gene>
    <name evidence="8" type="ORF">AMELA_G00128100</name>
</gene>
<dbReference type="PROSITE" id="PS50021">
    <property type="entry name" value="CH"/>
    <property type="match status" value="1"/>
</dbReference>
<feature type="compositionally biased region" description="Polar residues" evidence="5">
    <location>
        <begin position="429"/>
        <end position="441"/>
    </location>
</feature>
<dbReference type="InterPro" id="IPR022735">
    <property type="entry name" value="bMERB_dom"/>
</dbReference>
<feature type="region of interest" description="Disordered" evidence="5">
    <location>
        <begin position="570"/>
        <end position="603"/>
    </location>
</feature>
<dbReference type="Proteomes" id="UP000593565">
    <property type="component" value="Unassembled WGS sequence"/>
</dbReference>
<protein>
    <recommendedName>
        <fullName evidence="10">EH domain binding protein 1</fullName>
    </recommendedName>
</protein>
<feature type="compositionally biased region" description="Polar residues" evidence="5">
    <location>
        <begin position="510"/>
        <end position="532"/>
    </location>
</feature>
<evidence type="ECO:0008006" key="10">
    <source>
        <dbReference type="Google" id="ProtNLM"/>
    </source>
</evidence>
<organism evidence="8 9">
    <name type="scientific">Ameiurus melas</name>
    <name type="common">Black bullhead</name>
    <name type="synonym">Silurus melas</name>
    <dbReference type="NCBI Taxonomy" id="219545"/>
    <lineage>
        <taxon>Eukaryota</taxon>
        <taxon>Metazoa</taxon>
        <taxon>Chordata</taxon>
        <taxon>Craniata</taxon>
        <taxon>Vertebrata</taxon>
        <taxon>Euteleostomi</taxon>
        <taxon>Actinopterygii</taxon>
        <taxon>Neopterygii</taxon>
        <taxon>Teleostei</taxon>
        <taxon>Ostariophysi</taxon>
        <taxon>Siluriformes</taxon>
        <taxon>Ictaluridae</taxon>
        <taxon>Ameiurus</taxon>
    </lineage>
</organism>
<keyword evidence="9" id="KW-1185">Reference proteome</keyword>
<feature type="compositionally biased region" description="Acidic residues" evidence="5">
    <location>
        <begin position="110"/>
        <end position="120"/>
    </location>
</feature>
<dbReference type="InterPro" id="IPR036872">
    <property type="entry name" value="CH_dom_sf"/>
</dbReference>
<feature type="compositionally biased region" description="Basic and acidic residues" evidence="5">
    <location>
        <begin position="544"/>
        <end position="556"/>
    </location>
</feature>
<dbReference type="InterPro" id="IPR001715">
    <property type="entry name" value="CH_dom"/>
</dbReference>
<reference evidence="8 9" key="1">
    <citation type="submission" date="2020-02" db="EMBL/GenBank/DDBJ databases">
        <title>A chromosome-scale genome assembly of the black bullhead catfish (Ameiurus melas).</title>
        <authorList>
            <person name="Wen M."/>
            <person name="Zham M."/>
            <person name="Cabau C."/>
            <person name="Klopp C."/>
            <person name="Donnadieu C."/>
            <person name="Roques C."/>
            <person name="Bouchez O."/>
            <person name="Lampietro C."/>
            <person name="Jouanno E."/>
            <person name="Herpin A."/>
            <person name="Louis A."/>
            <person name="Berthelot C."/>
            <person name="Parey E."/>
            <person name="Roest-Crollius H."/>
            <person name="Braasch I."/>
            <person name="Postlethwait J."/>
            <person name="Robinson-Rechavi M."/>
            <person name="Echchiki A."/>
            <person name="Begum T."/>
            <person name="Montfort J."/>
            <person name="Schartl M."/>
            <person name="Bobe J."/>
            <person name="Guiguen Y."/>
        </authorList>
    </citation>
    <scope>NUCLEOTIDE SEQUENCE [LARGE SCALE GENOMIC DNA]</scope>
    <source>
        <strain evidence="8">M_S1</strain>
        <tissue evidence="8">Blood</tissue>
    </source>
</reference>
<feature type="compositionally biased region" description="Basic and acidic residues" evidence="5">
    <location>
        <begin position="457"/>
        <end position="470"/>
    </location>
</feature>
<dbReference type="SMART" id="SM01203">
    <property type="entry name" value="DUF3585"/>
    <property type="match status" value="1"/>
</dbReference>
<keyword evidence="2" id="KW-0597">Phosphoprotein</keyword>
<evidence type="ECO:0000256" key="3">
    <source>
        <dbReference type="ARBA" id="ARBA00022753"/>
    </source>
</evidence>
<feature type="compositionally biased region" description="Polar residues" evidence="5">
    <location>
        <begin position="181"/>
        <end position="192"/>
    </location>
</feature>
<feature type="region of interest" description="Disordered" evidence="5">
    <location>
        <begin position="427"/>
        <end position="556"/>
    </location>
</feature>
<evidence type="ECO:0000313" key="9">
    <source>
        <dbReference type="Proteomes" id="UP000593565"/>
    </source>
</evidence>
<feature type="region of interest" description="Disordered" evidence="5">
    <location>
        <begin position="975"/>
        <end position="1013"/>
    </location>
</feature>
<feature type="compositionally biased region" description="Acidic residues" evidence="5">
    <location>
        <begin position="655"/>
        <end position="692"/>
    </location>
</feature>
<dbReference type="SMART" id="SM00033">
    <property type="entry name" value="CH"/>
    <property type="match status" value="1"/>
</dbReference>
<feature type="compositionally biased region" description="Low complexity" evidence="5">
    <location>
        <begin position="206"/>
        <end position="215"/>
    </location>
</feature>
<evidence type="ECO:0000256" key="4">
    <source>
        <dbReference type="ARBA" id="ARBA00023054"/>
    </source>
</evidence>
<feature type="compositionally biased region" description="Basic and acidic residues" evidence="5">
    <location>
        <begin position="803"/>
        <end position="841"/>
    </location>
</feature>
<feature type="compositionally biased region" description="Basic and acidic residues" evidence="5">
    <location>
        <begin position="984"/>
        <end position="1004"/>
    </location>
</feature>
<feature type="compositionally biased region" description="Low complexity" evidence="5">
    <location>
        <begin position="729"/>
        <end position="749"/>
    </location>
</feature>
<dbReference type="Pfam" id="PF12130">
    <property type="entry name" value="bMERB_dom"/>
    <property type="match status" value="1"/>
</dbReference>
<dbReference type="SUPFAM" id="SSF47576">
    <property type="entry name" value="Calponin-homology domain, CH-domain"/>
    <property type="match status" value="1"/>
</dbReference>
<accession>A0A7J6AS78</accession>
<dbReference type="InterPro" id="IPR050540">
    <property type="entry name" value="F-actin_Monoox_Mical"/>
</dbReference>
<feature type="region of interest" description="Disordered" evidence="5">
    <location>
        <begin position="794"/>
        <end position="841"/>
    </location>
</feature>
<evidence type="ECO:0000256" key="1">
    <source>
        <dbReference type="ARBA" id="ARBA00004177"/>
    </source>
</evidence>
<keyword evidence="4" id="KW-0175">Coiled coil</keyword>
<feature type="region of interest" description="Disordered" evidence="5">
    <location>
        <begin position="654"/>
        <end position="692"/>
    </location>
</feature>
<dbReference type="PROSITE" id="PS51848">
    <property type="entry name" value="BMERB"/>
    <property type="match status" value="1"/>
</dbReference>
<proteinExistence type="predicted"/>
<dbReference type="Gene3D" id="1.10.418.10">
    <property type="entry name" value="Calponin-like domain"/>
    <property type="match status" value="1"/>
</dbReference>
<evidence type="ECO:0000259" key="6">
    <source>
        <dbReference type="PROSITE" id="PS50021"/>
    </source>
</evidence>
<feature type="region of interest" description="Disordered" evidence="5">
    <location>
        <begin position="722"/>
        <end position="763"/>
    </location>
</feature>
<evidence type="ECO:0000256" key="2">
    <source>
        <dbReference type="ARBA" id="ARBA00022553"/>
    </source>
</evidence>
<evidence type="ECO:0000259" key="7">
    <source>
        <dbReference type="PROSITE" id="PS51848"/>
    </source>
</evidence>
<dbReference type="CDD" id="cd21254">
    <property type="entry name" value="CH_EHBP1"/>
    <property type="match status" value="1"/>
</dbReference>
<feature type="domain" description="BMERB" evidence="7">
    <location>
        <begin position="828"/>
        <end position="987"/>
    </location>
</feature>